<evidence type="ECO:0000313" key="5">
    <source>
        <dbReference type="Proteomes" id="UP000719412"/>
    </source>
</evidence>
<feature type="compositionally biased region" description="Basic and acidic residues" evidence="2">
    <location>
        <begin position="806"/>
        <end position="820"/>
    </location>
</feature>
<proteinExistence type="predicted"/>
<dbReference type="GO" id="GO:0006281">
    <property type="term" value="P:DNA repair"/>
    <property type="evidence" value="ECO:0007669"/>
    <property type="project" value="UniProtKB-ARBA"/>
</dbReference>
<dbReference type="InterPro" id="IPR011335">
    <property type="entry name" value="Restrct_endonuc-II-like"/>
</dbReference>
<feature type="region of interest" description="Disordered" evidence="2">
    <location>
        <begin position="855"/>
        <end position="895"/>
    </location>
</feature>
<dbReference type="InterPro" id="IPR019080">
    <property type="entry name" value="YqaJ_viral_recombinase"/>
</dbReference>
<evidence type="ECO:0000313" key="4">
    <source>
        <dbReference type="EMBL" id="KAH0810327.1"/>
    </source>
</evidence>
<name>A0A8J6H9H9_TENMO</name>
<keyword evidence="5" id="KW-1185">Reference proteome</keyword>
<sequence>MNYLSRGENAYTSGHVQSVTFDGNVEPVLLKGVVQASMKKRAYNVEVAYNPRGVKKAYCTCPRGEVTCHHIAALLYHGHYNISATDTACQWKIVQTPPETAQPVKLSDLFTRKNQNYRATKRDMSASEITTFAQALGPSNVVGFSWLLRAEPTVDAATRIPNIEDIIFSEEYLAAMDKQIFILERSQVSKETILEIEKLTRGQHLNSNWHLARKHSADELAYAAQMSLRSAGHKDAAKLLYEAVETTPTRPSRMREAWTKSNEDQIKPYTSDEALALFIDTRLTKTAKKACYPLDETITITEGLMEVQLQALLDLTVRRIALSQEDVFAAVSHNILQELVLVSKNLEISANITGIDKGLIKNCSVILEAISSGFQLNVQAFKNYALETAQLYVQLYPWYYMPASMHKILIHGAEIIEHALLPMGQLSEEAQETRNKDLKLYRRSHTRKVSRETTNQDLLNLLLVSSDPYVTSLRKLPQKLRKSLSAKVLQLLSPPSEEEQNLTAIISDDISEESSETHSDSSIVWPTVRWGKQHEERALGEFKAATGLSFEPSSLWLHPWGLLGASPDGVGEDFVIEVKCPYKFRNAASLKDVVDKNYCFWYKNVGFSSDAAANTAKEQVSNLLANFIAGHYKNEEEVQENQTSANLTFTNENGHYERLPANVQRSRKNLRGTWRTPQYERLLPGMGVTLGATTVRLILVGFDMEDTQEKENLKKRTDRIDIIDLAKEKGKEQEKQEEEAVGTKTPELLSLEVEKTREKLDPKNTGCINFKWDDAAGKSKYKAGGYTSATGRIAPEKPTPGKTKIMHKEKSRCGPESERGGKLSRIVGEIYHPRKDLKSVAESLTSLVAQLQACNTPQKSEEDAPKKVKMPKEKPGRAEEVERERTPRRKPRQTRGMELREEIQRLKESATTQAEAQAALKERLKEELNSCDLALNNHSTFQLEMMRMRSCAFISNFVPIAVVIE</sequence>
<feature type="compositionally biased region" description="Basic and acidic residues" evidence="2">
    <location>
        <begin position="859"/>
        <end position="885"/>
    </location>
</feature>
<dbReference type="InterPro" id="IPR007527">
    <property type="entry name" value="Znf_SWIM"/>
</dbReference>
<keyword evidence="1" id="KW-0863">Zinc-finger</keyword>
<organism evidence="4 5">
    <name type="scientific">Tenebrio molitor</name>
    <name type="common">Yellow mealworm beetle</name>
    <dbReference type="NCBI Taxonomy" id="7067"/>
    <lineage>
        <taxon>Eukaryota</taxon>
        <taxon>Metazoa</taxon>
        <taxon>Ecdysozoa</taxon>
        <taxon>Arthropoda</taxon>
        <taxon>Hexapoda</taxon>
        <taxon>Insecta</taxon>
        <taxon>Pterygota</taxon>
        <taxon>Neoptera</taxon>
        <taxon>Endopterygota</taxon>
        <taxon>Coleoptera</taxon>
        <taxon>Polyphaga</taxon>
        <taxon>Cucujiformia</taxon>
        <taxon>Tenebrionidae</taxon>
        <taxon>Tenebrio</taxon>
    </lineage>
</organism>
<dbReference type="SUPFAM" id="SSF52980">
    <property type="entry name" value="Restriction endonuclease-like"/>
    <property type="match status" value="1"/>
</dbReference>
<dbReference type="GO" id="GO:0008270">
    <property type="term" value="F:zinc ion binding"/>
    <property type="evidence" value="ECO:0007669"/>
    <property type="project" value="UniProtKB-KW"/>
</dbReference>
<dbReference type="Pfam" id="PF09588">
    <property type="entry name" value="YqaJ"/>
    <property type="match status" value="1"/>
</dbReference>
<reference evidence="4" key="2">
    <citation type="submission" date="2021-08" db="EMBL/GenBank/DDBJ databases">
        <authorList>
            <person name="Eriksson T."/>
        </authorList>
    </citation>
    <scope>NUCLEOTIDE SEQUENCE</scope>
    <source>
        <strain evidence="4">Stoneville</strain>
        <tissue evidence="4">Whole head</tissue>
    </source>
</reference>
<evidence type="ECO:0000256" key="1">
    <source>
        <dbReference type="PROSITE-ProRule" id="PRU00325"/>
    </source>
</evidence>
<comment type="caution">
    <text evidence="4">The sequence shown here is derived from an EMBL/GenBank/DDBJ whole genome shotgun (WGS) entry which is preliminary data.</text>
</comment>
<keyword evidence="1" id="KW-0479">Metal-binding</keyword>
<keyword evidence="1" id="KW-0862">Zinc</keyword>
<dbReference type="PANTHER" id="PTHR39953:SF1">
    <property type="entry name" value="RE54151P"/>
    <property type="match status" value="1"/>
</dbReference>
<dbReference type="EMBL" id="JABDTM020027557">
    <property type="protein sequence ID" value="KAH0810327.1"/>
    <property type="molecule type" value="Genomic_DNA"/>
</dbReference>
<dbReference type="PANTHER" id="PTHR39953">
    <property type="entry name" value="RE54151P"/>
    <property type="match status" value="1"/>
</dbReference>
<accession>A0A8J6H9H9</accession>
<dbReference type="Proteomes" id="UP000719412">
    <property type="component" value="Unassembled WGS sequence"/>
</dbReference>
<evidence type="ECO:0000256" key="2">
    <source>
        <dbReference type="SAM" id="MobiDB-lite"/>
    </source>
</evidence>
<reference evidence="4" key="1">
    <citation type="journal article" date="2020" name="J Insects Food Feed">
        <title>The yellow mealworm (Tenebrio molitor) genome: a resource for the emerging insects as food and feed industry.</title>
        <authorList>
            <person name="Eriksson T."/>
            <person name="Andere A."/>
            <person name="Kelstrup H."/>
            <person name="Emery V."/>
            <person name="Picard C."/>
        </authorList>
    </citation>
    <scope>NUCLEOTIDE SEQUENCE</scope>
    <source>
        <strain evidence="4">Stoneville</strain>
        <tissue evidence="4">Whole head</tissue>
    </source>
</reference>
<dbReference type="Gene3D" id="3.90.320.10">
    <property type="match status" value="1"/>
</dbReference>
<gene>
    <name evidence="4" type="ORF">GEV33_012464</name>
</gene>
<protein>
    <recommendedName>
        <fullName evidence="3">SWIM-type domain-containing protein</fullName>
    </recommendedName>
</protein>
<dbReference type="InterPro" id="IPR011604">
    <property type="entry name" value="PDDEXK-like_dom_sf"/>
</dbReference>
<evidence type="ECO:0000259" key="3">
    <source>
        <dbReference type="PROSITE" id="PS50966"/>
    </source>
</evidence>
<feature type="region of interest" description="Disordered" evidence="2">
    <location>
        <begin position="791"/>
        <end position="820"/>
    </location>
</feature>
<dbReference type="PROSITE" id="PS50966">
    <property type="entry name" value="ZF_SWIM"/>
    <property type="match status" value="1"/>
</dbReference>
<dbReference type="AlphaFoldDB" id="A0A8J6H9H9"/>
<feature type="domain" description="SWIM-type" evidence="3">
    <location>
        <begin position="43"/>
        <end position="79"/>
    </location>
</feature>
<dbReference type="Pfam" id="PF04434">
    <property type="entry name" value="SWIM"/>
    <property type="match status" value="1"/>
</dbReference>